<dbReference type="Proteomes" id="UP001642409">
    <property type="component" value="Unassembled WGS sequence"/>
</dbReference>
<evidence type="ECO:0000256" key="1">
    <source>
        <dbReference type="SAM" id="Phobius"/>
    </source>
</evidence>
<keyword evidence="1" id="KW-0472">Membrane</keyword>
<dbReference type="EMBL" id="CATOUU010001124">
    <property type="protein sequence ID" value="CAI9973538.1"/>
    <property type="molecule type" value="Genomic_DNA"/>
</dbReference>
<evidence type="ECO:0000313" key="4">
    <source>
        <dbReference type="Proteomes" id="UP001642409"/>
    </source>
</evidence>
<dbReference type="EMBL" id="CAXDID020000336">
    <property type="protein sequence ID" value="CAL6078766.1"/>
    <property type="molecule type" value="Genomic_DNA"/>
</dbReference>
<evidence type="ECO:0000313" key="3">
    <source>
        <dbReference type="EMBL" id="CAL6078766.1"/>
    </source>
</evidence>
<organism evidence="2">
    <name type="scientific">Hexamita inflata</name>
    <dbReference type="NCBI Taxonomy" id="28002"/>
    <lineage>
        <taxon>Eukaryota</taxon>
        <taxon>Metamonada</taxon>
        <taxon>Diplomonadida</taxon>
        <taxon>Hexamitidae</taxon>
        <taxon>Hexamitinae</taxon>
        <taxon>Hexamita</taxon>
    </lineage>
</organism>
<proteinExistence type="predicted"/>
<name>A0AA86RF18_9EUKA</name>
<keyword evidence="1" id="KW-1133">Transmembrane helix</keyword>
<keyword evidence="4" id="KW-1185">Reference proteome</keyword>
<keyword evidence="1" id="KW-0812">Transmembrane</keyword>
<reference evidence="2" key="1">
    <citation type="submission" date="2023-06" db="EMBL/GenBank/DDBJ databases">
        <authorList>
            <person name="Kurt Z."/>
        </authorList>
    </citation>
    <scope>NUCLEOTIDE SEQUENCE</scope>
</reference>
<feature type="transmembrane region" description="Helical" evidence="1">
    <location>
        <begin position="26"/>
        <end position="46"/>
    </location>
</feature>
<comment type="caution">
    <text evidence="2">The sequence shown here is derived from an EMBL/GenBank/DDBJ whole genome shotgun (WGS) entry which is preliminary data.</text>
</comment>
<protein>
    <submittedName>
        <fullName evidence="3">Hypothetical_protein</fullName>
    </submittedName>
</protein>
<reference evidence="3 4" key="2">
    <citation type="submission" date="2024-07" db="EMBL/GenBank/DDBJ databases">
        <authorList>
            <person name="Akdeniz Z."/>
        </authorList>
    </citation>
    <scope>NUCLEOTIDE SEQUENCE [LARGE SCALE GENOMIC DNA]</scope>
</reference>
<accession>A0AA86RF18</accession>
<evidence type="ECO:0000313" key="2">
    <source>
        <dbReference type="EMBL" id="CAI9973538.1"/>
    </source>
</evidence>
<dbReference type="AlphaFoldDB" id="A0AA86RF18"/>
<gene>
    <name evidence="3" type="ORF">HINF_LOCUS59062</name>
    <name evidence="2" type="ORF">HINF_LOCUS61183</name>
</gene>
<sequence>MAVTICDQLFLTQQTAYSITNTSSIIFSYVSTFCNIVTQIVITVWLKLLKNIIVKSLSGISSVIYTYSSCQHQYQVCIPLTQLSFILVRSSAQEPQVHANDHQFQMHLLTSGAPLVKANNDLVHAFGGVTLLLRANRSIRESTCVVHLRV</sequence>